<keyword evidence="3 5" id="KW-0863">Zinc-finger</keyword>
<feature type="zinc finger region" description="C3H1-type" evidence="5">
    <location>
        <begin position="67"/>
        <end position="97"/>
    </location>
</feature>
<feature type="domain" description="C3H1-type" evidence="6">
    <location>
        <begin position="475"/>
        <end position="505"/>
    </location>
</feature>
<evidence type="ECO:0000256" key="2">
    <source>
        <dbReference type="ARBA" id="ARBA00022737"/>
    </source>
</evidence>
<feature type="zinc finger region" description="C3H1-type" evidence="5">
    <location>
        <begin position="114"/>
        <end position="144"/>
    </location>
</feature>
<evidence type="ECO:0000256" key="4">
    <source>
        <dbReference type="ARBA" id="ARBA00022833"/>
    </source>
</evidence>
<accession>A0A2G5VAE8</accession>
<keyword evidence="1 5" id="KW-0479">Metal-binding</keyword>
<feature type="zinc finger region" description="C3H1-type" evidence="5">
    <location>
        <begin position="428"/>
        <end position="458"/>
    </location>
</feature>
<evidence type="ECO:0000313" key="7">
    <source>
        <dbReference type="EMBL" id="PIC48697.1"/>
    </source>
</evidence>
<dbReference type="Pfam" id="PF00642">
    <property type="entry name" value="zf-CCCH"/>
    <property type="match status" value="3"/>
</dbReference>
<dbReference type="InterPro" id="IPR002625">
    <property type="entry name" value="Smr_dom"/>
</dbReference>
<reference evidence="8" key="1">
    <citation type="submission" date="2017-10" db="EMBL/GenBank/DDBJ databases">
        <title>Rapid genome shrinkage in a self-fertile nematode reveals novel sperm competition proteins.</title>
        <authorList>
            <person name="Yin D."/>
            <person name="Schwarz E.M."/>
            <person name="Thomas C.G."/>
            <person name="Felde R.L."/>
            <person name="Korf I.F."/>
            <person name="Cutter A.D."/>
            <person name="Schartner C.M."/>
            <person name="Ralston E.J."/>
            <person name="Meyer B.J."/>
            <person name="Haag E.S."/>
        </authorList>
    </citation>
    <scope>NUCLEOTIDE SEQUENCE [LARGE SCALE GENOMIC DNA]</scope>
    <source>
        <strain evidence="8">JU1422</strain>
    </source>
</reference>
<keyword evidence="4 5" id="KW-0862">Zinc</keyword>
<feature type="domain" description="C3H1-type" evidence="6">
    <location>
        <begin position="718"/>
        <end position="748"/>
    </location>
</feature>
<dbReference type="FunFam" id="4.10.1000.10:FF:000018">
    <property type="entry name" value="Zinc finger protein"/>
    <property type="match status" value="2"/>
</dbReference>
<dbReference type="GO" id="GO:0010468">
    <property type="term" value="P:regulation of gene expression"/>
    <property type="evidence" value="ECO:0007669"/>
    <property type="project" value="UniProtKB-ARBA"/>
</dbReference>
<dbReference type="GO" id="GO:0005829">
    <property type="term" value="C:cytosol"/>
    <property type="evidence" value="ECO:0007669"/>
    <property type="project" value="TreeGrafter"/>
</dbReference>
<feature type="zinc finger region" description="C3H1-type" evidence="5">
    <location>
        <begin position="718"/>
        <end position="748"/>
    </location>
</feature>
<dbReference type="GO" id="GO:0030154">
    <property type="term" value="P:cell differentiation"/>
    <property type="evidence" value="ECO:0007669"/>
    <property type="project" value="UniProtKB-ARBA"/>
</dbReference>
<dbReference type="SUPFAM" id="SSF160443">
    <property type="entry name" value="SMR domain-like"/>
    <property type="match status" value="3"/>
</dbReference>
<dbReference type="InterPro" id="IPR000571">
    <property type="entry name" value="Znf_CCCH"/>
</dbReference>
<dbReference type="EMBL" id="PDUG01000002">
    <property type="protein sequence ID" value="PIC48697.1"/>
    <property type="molecule type" value="Genomic_DNA"/>
</dbReference>
<proteinExistence type="predicted"/>
<keyword evidence="2" id="KW-0677">Repeat</keyword>
<dbReference type="SMART" id="SM00463">
    <property type="entry name" value="SMR"/>
    <property type="match status" value="3"/>
</dbReference>
<evidence type="ECO:0000256" key="1">
    <source>
        <dbReference type="ARBA" id="ARBA00022723"/>
    </source>
</evidence>
<dbReference type="PANTHER" id="PTHR12547">
    <property type="entry name" value="CCCH ZINC FINGER/TIS11-RELATED"/>
    <property type="match status" value="1"/>
</dbReference>
<dbReference type="STRING" id="1611254.A0A2G5VAE8"/>
<dbReference type="GO" id="GO:0043186">
    <property type="term" value="C:P granule"/>
    <property type="evidence" value="ECO:0007669"/>
    <property type="project" value="UniProtKB-ARBA"/>
</dbReference>
<dbReference type="InterPro" id="IPR045877">
    <property type="entry name" value="ZFP36-like"/>
</dbReference>
<feature type="domain" description="C3H1-type" evidence="6">
    <location>
        <begin position="428"/>
        <end position="458"/>
    </location>
</feature>
<dbReference type="InterPro" id="IPR036855">
    <property type="entry name" value="Znf_CCCH_sf"/>
</dbReference>
<dbReference type="GO" id="GO:0003730">
    <property type="term" value="F:mRNA 3'-UTR binding"/>
    <property type="evidence" value="ECO:0007669"/>
    <property type="project" value="TreeGrafter"/>
</dbReference>
<name>A0A2G5VAE8_9PELO</name>
<dbReference type="Proteomes" id="UP000230233">
    <property type="component" value="Chromosome II"/>
</dbReference>
<dbReference type="PANTHER" id="PTHR12547:SF18">
    <property type="entry name" value="PROTEIN TIS11"/>
    <property type="match status" value="1"/>
</dbReference>
<dbReference type="AlphaFoldDB" id="A0A2G5VAE8"/>
<dbReference type="FunFam" id="4.10.1000.10:FF:000001">
    <property type="entry name" value="zinc finger CCCH domain-containing protein 15-like"/>
    <property type="match status" value="1"/>
</dbReference>
<dbReference type="InterPro" id="IPR036063">
    <property type="entry name" value="Smr_dom_sf"/>
</dbReference>
<feature type="domain" description="C3H1-type" evidence="6">
    <location>
        <begin position="114"/>
        <end position="144"/>
    </location>
</feature>
<dbReference type="GO" id="GO:0008270">
    <property type="term" value="F:zinc ion binding"/>
    <property type="evidence" value="ECO:0007669"/>
    <property type="project" value="UniProtKB-KW"/>
</dbReference>
<dbReference type="Pfam" id="PF14608">
    <property type="entry name" value="zf-CCCH_2"/>
    <property type="match status" value="3"/>
</dbReference>
<evidence type="ECO:0000256" key="5">
    <source>
        <dbReference type="PROSITE-ProRule" id="PRU00723"/>
    </source>
</evidence>
<dbReference type="GO" id="GO:0080090">
    <property type="term" value="P:regulation of primary metabolic process"/>
    <property type="evidence" value="ECO:0007669"/>
    <property type="project" value="UniProtKB-ARBA"/>
</dbReference>
<dbReference type="SUPFAM" id="SSF90229">
    <property type="entry name" value="CCCH zinc finger"/>
    <property type="match status" value="3"/>
</dbReference>
<dbReference type="OrthoDB" id="410307at2759"/>
<sequence>MCPPTTFGSFAAAQFFYPTEMMFSMPPPYPTMPVPVTIEQYGYGYYPEPQPCGSFDEDNKENAVSSNYKTRLCKLHNSGKSTFCPHGANCRFAHGVEELRSNGSIPDQQVQSKSYKIILCRNYAPGGSGDCPYRLACQYIHPSDGLLFKFCQADTPEFKVLKGQHQEEIQKLHAQRMMAPPSQQFQLEATINWKVRQFNIGHPNGSDYHDMHGMTTMGMVSYVQDIVQQMRRTGSTKSWLEVGRGNHSANGFPAQRMMVAPSQQFQLEASINWKVRQFNVGHPNGRDYHDLHGMTTMGMISYVQDIVKQMRKTGSKKSWLEVGRGTHSANGFPAMKAHLMNNLHLFPGCSFVPIIGNDDSIIMCPPTSFGIAAQYFFQADMMFSMPPPHYAPMPVPVPMEQYGYGYYPEPQPCDSFYEDNKENVVSTNYKTRLCKLHNSGKSTFCPHGASCRFAHGLEELRSNGSIPDQQVASKSYKTILCRNYAPGGSGDCPYRLACQYIHPSDGLLYKFCQADTPEFKVLKGQHQEEIQKLHVQRMMAPPSQQFQLEASINWKVRQFNIGHPNGSDYHDMHGMTTMGMVSYVQDIIQQLRRTGGTKAWLEIMCPPTTFGSFASAQFFYPAEMMYSMPTQFLPTMPIAAPMMPSGYGYYPQPQPSGSFDEENKENAGPNNYKTRLCKLHNSGKSTFCPHGAACRFAHGVEELRSSGSVPDQQVQSKSYKTILCRNYAPGGPGDCPYRLACQYIHPSDGLLFKFCQADTPEFKVLKGRHQEEIQQLHAQRMMAPPSQQFQIEASINFKIRQFNIRHPNGKDYHDLHGMTTMGMVSYVQDIVQQMMMTGSKKTWLEVGRGTHSANGFPAMKTHLMNNCHLFPGCSFVPIIGNDGILELTVV</sequence>
<evidence type="ECO:0000256" key="3">
    <source>
        <dbReference type="ARBA" id="ARBA00022771"/>
    </source>
</evidence>
<dbReference type="Gene3D" id="4.10.1000.10">
    <property type="entry name" value="Zinc finger, CCCH-type"/>
    <property type="match status" value="6"/>
</dbReference>
<dbReference type="PROSITE" id="PS50103">
    <property type="entry name" value="ZF_C3H1"/>
    <property type="match status" value="6"/>
</dbReference>
<protein>
    <recommendedName>
        <fullName evidence="6">C3H1-type domain-containing protein</fullName>
    </recommendedName>
</protein>
<keyword evidence="8" id="KW-1185">Reference proteome</keyword>
<feature type="domain" description="C3H1-type" evidence="6">
    <location>
        <begin position="67"/>
        <end position="97"/>
    </location>
</feature>
<evidence type="ECO:0000259" key="6">
    <source>
        <dbReference type="PROSITE" id="PS50103"/>
    </source>
</evidence>
<comment type="caution">
    <text evidence="7">The sequence shown here is derived from an EMBL/GenBank/DDBJ whole genome shotgun (WGS) entry which is preliminary data.</text>
</comment>
<feature type="zinc finger region" description="C3H1-type" evidence="5">
    <location>
        <begin position="475"/>
        <end position="505"/>
    </location>
</feature>
<evidence type="ECO:0000313" key="8">
    <source>
        <dbReference type="Proteomes" id="UP000230233"/>
    </source>
</evidence>
<gene>
    <name evidence="7" type="primary">Cnig_chr_II.g7578</name>
    <name evidence="7" type="ORF">B9Z55_007578</name>
</gene>
<feature type="zinc finger region" description="C3H1-type" evidence="5">
    <location>
        <begin position="671"/>
        <end position="701"/>
    </location>
</feature>
<organism evidence="7 8">
    <name type="scientific">Caenorhabditis nigoni</name>
    <dbReference type="NCBI Taxonomy" id="1611254"/>
    <lineage>
        <taxon>Eukaryota</taxon>
        <taxon>Metazoa</taxon>
        <taxon>Ecdysozoa</taxon>
        <taxon>Nematoda</taxon>
        <taxon>Chromadorea</taxon>
        <taxon>Rhabditida</taxon>
        <taxon>Rhabditina</taxon>
        <taxon>Rhabditomorpha</taxon>
        <taxon>Rhabditoidea</taxon>
        <taxon>Rhabditidae</taxon>
        <taxon>Peloderinae</taxon>
        <taxon>Caenorhabditis</taxon>
    </lineage>
</organism>
<feature type="domain" description="C3H1-type" evidence="6">
    <location>
        <begin position="671"/>
        <end position="701"/>
    </location>
</feature>
<dbReference type="SMART" id="SM00356">
    <property type="entry name" value="ZnF_C3H1"/>
    <property type="match status" value="6"/>
</dbReference>